<dbReference type="Proteomes" id="UP000030185">
    <property type="component" value="Unassembled WGS sequence"/>
</dbReference>
<dbReference type="EMBL" id="BBLT01000001">
    <property type="protein sequence ID" value="GAL83431.1"/>
    <property type="molecule type" value="Genomic_DNA"/>
</dbReference>
<feature type="transmembrane region" description="Helical" evidence="1">
    <location>
        <begin position="5"/>
        <end position="22"/>
    </location>
</feature>
<name>A0A098L967_9BACT</name>
<reference evidence="2 3" key="1">
    <citation type="submission" date="2014-09" db="EMBL/GenBank/DDBJ databases">
        <title>Sporocytophaga myxococcoides PG-01 genome sequencing.</title>
        <authorList>
            <person name="Liu L."/>
            <person name="Gao P.J."/>
            <person name="Chen G.J."/>
            <person name="Wang L.S."/>
        </authorList>
    </citation>
    <scope>NUCLEOTIDE SEQUENCE [LARGE SCALE GENOMIC DNA]</scope>
    <source>
        <strain evidence="2 3">PG-01</strain>
    </source>
</reference>
<feature type="transmembrane region" description="Helical" evidence="1">
    <location>
        <begin position="51"/>
        <end position="70"/>
    </location>
</feature>
<accession>A0A098L967</accession>
<evidence type="ECO:0000313" key="2">
    <source>
        <dbReference type="EMBL" id="GAL83431.1"/>
    </source>
</evidence>
<keyword evidence="1" id="KW-0812">Transmembrane</keyword>
<sequence>MLYNFNEFILFTNITILIYYIIKKPCQVPWIANPMGVENINEIVIPQFNLILLKSNLIMGAIILICDFFIKKHKTKKANN</sequence>
<evidence type="ECO:0000313" key="3">
    <source>
        <dbReference type="Proteomes" id="UP000030185"/>
    </source>
</evidence>
<proteinExistence type="predicted"/>
<protein>
    <submittedName>
        <fullName evidence="2">Uncharacterized protein</fullName>
    </submittedName>
</protein>
<gene>
    <name evidence="2" type="ORF">MYP_658</name>
</gene>
<keyword evidence="1" id="KW-0472">Membrane</keyword>
<evidence type="ECO:0000256" key="1">
    <source>
        <dbReference type="SAM" id="Phobius"/>
    </source>
</evidence>
<dbReference type="AlphaFoldDB" id="A0A098L967"/>
<organism evidence="2 3">
    <name type="scientific">Sporocytophaga myxococcoides</name>
    <dbReference type="NCBI Taxonomy" id="153721"/>
    <lineage>
        <taxon>Bacteria</taxon>
        <taxon>Pseudomonadati</taxon>
        <taxon>Bacteroidota</taxon>
        <taxon>Cytophagia</taxon>
        <taxon>Cytophagales</taxon>
        <taxon>Cytophagaceae</taxon>
        <taxon>Sporocytophaga</taxon>
    </lineage>
</organism>
<keyword evidence="3" id="KW-1185">Reference proteome</keyword>
<comment type="caution">
    <text evidence="2">The sequence shown here is derived from an EMBL/GenBank/DDBJ whole genome shotgun (WGS) entry which is preliminary data.</text>
</comment>
<dbReference type="STRING" id="153721.MYP_658"/>
<keyword evidence="1" id="KW-1133">Transmembrane helix</keyword>